<proteinExistence type="predicted"/>
<dbReference type="AlphaFoldDB" id="G6XH74"/>
<dbReference type="STRING" id="1088869.GMO_08390"/>
<protein>
    <submittedName>
        <fullName evidence="1">Uncharacterized protein</fullName>
    </submittedName>
</protein>
<keyword evidence="2" id="KW-1185">Reference proteome</keyword>
<dbReference type="PATRIC" id="fig|1088869.3.peg.844"/>
<dbReference type="Proteomes" id="UP000004949">
    <property type="component" value="Unassembled WGS sequence"/>
</dbReference>
<name>G6XH74_9PROT</name>
<comment type="caution">
    <text evidence="1">The sequence shown here is derived from an EMBL/GenBank/DDBJ whole genome shotgun (WGS) entry which is preliminary data.</text>
</comment>
<sequence>MPPVSEATAEKLGLSRRTIETAVQLHGLIVDDVRKTISGTWLAGSGAQLMTLGKLTPDQQRKVAFFVVQHPDVRNVGEIVRQLENRPRPPAPEKLEKFLSFWRKCDPDEQQQIVEYAAAQMPSVACNAAWSKASEFERKTIVHDFSPYFPGFDGKEAA</sequence>
<organism evidence="1 2">
    <name type="scientific">Gluconobacter morbifer G707</name>
    <dbReference type="NCBI Taxonomy" id="1088869"/>
    <lineage>
        <taxon>Bacteria</taxon>
        <taxon>Pseudomonadati</taxon>
        <taxon>Pseudomonadota</taxon>
        <taxon>Alphaproteobacteria</taxon>
        <taxon>Acetobacterales</taxon>
        <taxon>Acetobacteraceae</taxon>
        <taxon>Gluconobacter</taxon>
    </lineage>
</organism>
<dbReference type="EMBL" id="AGQV01000001">
    <property type="protein sequence ID" value="EHH69532.1"/>
    <property type="molecule type" value="Genomic_DNA"/>
</dbReference>
<reference evidence="1 2" key="1">
    <citation type="submission" date="2011-10" db="EMBL/GenBank/DDBJ databases">
        <title>Genome sequence of Gluconobacter morbifer G707, isolated from Drosophila gut.</title>
        <authorList>
            <person name="Lee W.-J."/>
            <person name="Kim E.-K."/>
        </authorList>
    </citation>
    <scope>NUCLEOTIDE SEQUENCE [LARGE SCALE GENOMIC DNA]</scope>
    <source>
        <strain evidence="1 2">G707</strain>
    </source>
</reference>
<evidence type="ECO:0000313" key="2">
    <source>
        <dbReference type="Proteomes" id="UP000004949"/>
    </source>
</evidence>
<dbReference type="RefSeq" id="WP_008850989.1">
    <property type="nucleotide sequence ID" value="NZ_AGQV01000001.1"/>
</dbReference>
<evidence type="ECO:0000313" key="1">
    <source>
        <dbReference type="EMBL" id="EHH69532.1"/>
    </source>
</evidence>
<gene>
    <name evidence="1" type="ORF">GMO_08390</name>
</gene>
<accession>G6XH74</accession>